<evidence type="ECO:0000313" key="1">
    <source>
        <dbReference type="EnsemblPlants" id="TraesCS2A02G553100.1.cds1"/>
    </source>
</evidence>
<name>A0A3B6B843_WHEAT</name>
<reference evidence="1" key="2">
    <citation type="submission" date="2018-10" db="UniProtKB">
        <authorList>
            <consortium name="EnsemblPlants"/>
        </authorList>
    </citation>
    <scope>IDENTIFICATION</scope>
</reference>
<dbReference type="PANTHER" id="PTHR31264">
    <property type="entry name" value="OS07G0554500 PROTEIN-RELATED"/>
    <property type="match status" value="1"/>
</dbReference>
<accession>A0A3B6B843</accession>
<dbReference type="PANTHER" id="PTHR31264:SF23">
    <property type="entry name" value="F-BOX DOMAIN-CONTAINING PROTEIN"/>
    <property type="match status" value="1"/>
</dbReference>
<evidence type="ECO:0008006" key="3">
    <source>
        <dbReference type="Google" id="ProtNLM"/>
    </source>
</evidence>
<dbReference type="EnsemblPlants" id="TraesCS2A02G553100.1">
    <property type="protein sequence ID" value="TraesCS2A02G553100.1.cds1"/>
    <property type="gene ID" value="TraesCS2A02G553100"/>
</dbReference>
<keyword evidence="2" id="KW-1185">Reference proteome</keyword>
<dbReference type="Proteomes" id="UP000019116">
    <property type="component" value="Chromosome 2A"/>
</dbReference>
<protein>
    <recommendedName>
        <fullName evidence="3">F-box associated domain-containing protein</fullName>
    </recommendedName>
</protein>
<dbReference type="OMA" id="TCLSHID"/>
<organism evidence="1">
    <name type="scientific">Triticum aestivum</name>
    <name type="common">Wheat</name>
    <dbReference type="NCBI Taxonomy" id="4565"/>
    <lineage>
        <taxon>Eukaryota</taxon>
        <taxon>Viridiplantae</taxon>
        <taxon>Streptophyta</taxon>
        <taxon>Embryophyta</taxon>
        <taxon>Tracheophyta</taxon>
        <taxon>Spermatophyta</taxon>
        <taxon>Magnoliopsida</taxon>
        <taxon>Liliopsida</taxon>
        <taxon>Poales</taxon>
        <taxon>Poaceae</taxon>
        <taxon>BOP clade</taxon>
        <taxon>Pooideae</taxon>
        <taxon>Triticodae</taxon>
        <taxon>Triticeae</taxon>
        <taxon>Triticinae</taxon>
        <taxon>Triticum</taxon>
    </lineage>
</organism>
<proteinExistence type="predicted"/>
<reference evidence="1" key="1">
    <citation type="submission" date="2018-08" db="EMBL/GenBank/DDBJ databases">
        <authorList>
            <person name="Rossello M."/>
        </authorList>
    </citation>
    <scope>NUCLEOTIDE SEQUENCE [LARGE SCALE GENOMIC DNA]</scope>
    <source>
        <strain evidence="1">cv. Chinese Spring</strain>
    </source>
</reference>
<dbReference type="Gramene" id="TraesCS2A03G1277600.1">
    <property type="protein sequence ID" value="TraesCS2A03G1277600.1.CDS1"/>
    <property type="gene ID" value="TraesCS2A03G1277600"/>
</dbReference>
<dbReference type="Gramene" id="TraesCS2A02G553100.1">
    <property type="protein sequence ID" value="TraesCS2A02G553100.1.cds1"/>
    <property type="gene ID" value="TraesCS2A02G553100"/>
</dbReference>
<sequence length="274" mass="30179">MVVCDPMHRQYLLLPPLPGDLAISIVVGLATEGPCFGESFLAPPGDEEEAAATTEEGTSFRVIWMMLLKTKPMAAVFSSSTGQWRAITCLSHIDSLPGFLLSTWKFWFVSRHYAHGCFYWVSGTSEKLLVLDIRTMEFSMVDHPPCPRFSGDDVAIVEAGQGMTVMFVPKPDTGRRFYTVWRKNGGSSTQWQMENEPFLLDSGSLIKGAVGRHLLLYYVGSSSVKQGCYTRDVDTFQFERVCGSCPDSSEAYCNLPPSLLSSPTVSSGKHSVAC</sequence>
<dbReference type="AlphaFoldDB" id="A0A3B6B843"/>
<dbReference type="STRING" id="4565.A0A3B6B843"/>
<evidence type="ECO:0000313" key="2">
    <source>
        <dbReference type="Proteomes" id="UP000019116"/>
    </source>
</evidence>